<keyword evidence="1" id="KW-0472">Membrane</keyword>
<evidence type="ECO:0000256" key="1">
    <source>
        <dbReference type="SAM" id="Phobius"/>
    </source>
</evidence>
<gene>
    <name evidence="2" type="ORF">THTE_1141</name>
</gene>
<keyword evidence="1" id="KW-1133">Transmembrane helix</keyword>
<feature type="transmembrane region" description="Helical" evidence="1">
    <location>
        <begin position="77"/>
        <end position="96"/>
    </location>
</feature>
<dbReference type="EMBL" id="CP018477">
    <property type="protein sequence ID" value="ASV73743.1"/>
    <property type="molecule type" value="Genomic_DNA"/>
</dbReference>
<organism evidence="2 3">
    <name type="scientific">Thermogutta terrifontis</name>
    <dbReference type="NCBI Taxonomy" id="1331910"/>
    <lineage>
        <taxon>Bacteria</taxon>
        <taxon>Pseudomonadati</taxon>
        <taxon>Planctomycetota</taxon>
        <taxon>Planctomycetia</taxon>
        <taxon>Pirellulales</taxon>
        <taxon>Thermoguttaceae</taxon>
        <taxon>Thermogutta</taxon>
    </lineage>
</organism>
<reference evidence="2 3" key="1">
    <citation type="journal article" name="Front. Microbiol.">
        <title>Sugar Metabolism of the First Thermophilic Planctomycete Thermogutta terrifontis: Comparative Genomic and Transcriptomic Approaches.</title>
        <authorList>
            <person name="Elcheninov A.G."/>
            <person name="Menzel P."/>
            <person name="Gudbergsdottir S.R."/>
            <person name="Slesarev A.I."/>
            <person name="Kadnikov V.V."/>
            <person name="Krogh A."/>
            <person name="Bonch-Osmolovskaya E.A."/>
            <person name="Peng X."/>
            <person name="Kublanov I.V."/>
        </authorList>
    </citation>
    <scope>NUCLEOTIDE SEQUENCE [LARGE SCALE GENOMIC DNA]</scope>
    <source>
        <strain evidence="2 3">R1</strain>
    </source>
</reference>
<evidence type="ECO:0000313" key="3">
    <source>
        <dbReference type="Proteomes" id="UP000215086"/>
    </source>
</evidence>
<dbReference type="Proteomes" id="UP000215086">
    <property type="component" value="Chromosome"/>
</dbReference>
<dbReference type="KEGG" id="ttf:THTE_1141"/>
<name>A0A286RCQ5_9BACT</name>
<keyword evidence="1" id="KW-0812">Transmembrane</keyword>
<dbReference type="AlphaFoldDB" id="A0A286RCQ5"/>
<feature type="transmembrane region" description="Helical" evidence="1">
    <location>
        <begin position="12"/>
        <end position="32"/>
    </location>
</feature>
<accession>A0A286RCQ5</accession>
<feature type="transmembrane region" description="Helical" evidence="1">
    <location>
        <begin position="44"/>
        <end position="71"/>
    </location>
</feature>
<sequence length="111" mass="11336">MAAIVGEFGKEVIRLSVAGAACLAGAVLAGVWAEVGGQPGTQGWLVLIGGSLRIVVPLFLLTVGAICAGWLVSVSTLLYSVVIYTLIVGLQTWAVASQLGKKASGSKQPER</sequence>
<protein>
    <submittedName>
        <fullName evidence="2">Uncharacterized protein</fullName>
    </submittedName>
</protein>
<keyword evidence="3" id="KW-1185">Reference proteome</keyword>
<proteinExistence type="predicted"/>
<evidence type="ECO:0000313" key="2">
    <source>
        <dbReference type="EMBL" id="ASV73743.1"/>
    </source>
</evidence>